<protein>
    <recommendedName>
        <fullName evidence="2">Outer membrane protein beta-barrel domain-containing protein</fullName>
    </recommendedName>
</protein>
<proteinExistence type="predicted"/>
<gene>
    <name evidence="1" type="ORF">SDC9_48318</name>
</gene>
<evidence type="ECO:0008006" key="2">
    <source>
        <dbReference type="Google" id="ProtNLM"/>
    </source>
</evidence>
<comment type="caution">
    <text evidence="1">The sequence shown here is derived from an EMBL/GenBank/DDBJ whole genome shotgun (WGS) entry which is preliminary data.</text>
</comment>
<accession>A0A644WHT2</accession>
<sequence>MKKNIIVIAFLLFPSLMLTAQTNDDVRQKGVRSSSNNIYINLFGPTIPGSLNYERIWTKNGFLNIGTKIGGFYIEFPKKNDIKLASGTFDVTFIFGKKANLFEMSFGWAGHYGSYYSDSEDKTKMYAVPTSTFSMHYRYQKPSGGVFFHVGFTGSSILAFLSNDPVELAVGNGVVYGYQYLTGDKPSFSLISAGVGVSF</sequence>
<dbReference type="EMBL" id="VSSQ01000843">
    <property type="protein sequence ID" value="MPM02073.1"/>
    <property type="molecule type" value="Genomic_DNA"/>
</dbReference>
<dbReference type="AlphaFoldDB" id="A0A644WHT2"/>
<reference evidence="1" key="1">
    <citation type="submission" date="2019-08" db="EMBL/GenBank/DDBJ databases">
        <authorList>
            <person name="Kucharzyk K."/>
            <person name="Murdoch R.W."/>
            <person name="Higgins S."/>
            <person name="Loffler F."/>
        </authorList>
    </citation>
    <scope>NUCLEOTIDE SEQUENCE</scope>
</reference>
<name>A0A644WHT2_9ZZZZ</name>
<evidence type="ECO:0000313" key="1">
    <source>
        <dbReference type="EMBL" id="MPM02073.1"/>
    </source>
</evidence>
<organism evidence="1">
    <name type="scientific">bioreactor metagenome</name>
    <dbReference type="NCBI Taxonomy" id="1076179"/>
    <lineage>
        <taxon>unclassified sequences</taxon>
        <taxon>metagenomes</taxon>
        <taxon>ecological metagenomes</taxon>
    </lineage>
</organism>